<evidence type="ECO:0000259" key="15">
    <source>
        <dbReference type="Pfam" id="PF07715"/>
    </source>
</evidence>
<evidence type="ECO:0000256" key="10">
    <source>
        <dbReference type="ARBA" id="ARBA00023237"/>
    </source>
</evidence>
<evidence type="ECO:0000256" key="6">
    <source>
        <dbReference type="ARBA" id="ARBA00023004"/>
    </source>
</evidence>
<dbReference type="InterPro" id="IPR012910">
    <property type="entry name" value="Plug_dom"/>
</dbReference>
<dbReference type="KEGG" id="bgoe:IFJ75_10190"/>
<feature type="domain" description="TonB-dependent receptor-like beta-barrel" evidence="14">
    <location>
        <begin position="303"/>
        <end position="783"/>
    </location>
</feature>
<keyword evidence="4" id="KW-0410">Iron transport</keyword>
<dbReference type="GO" id="GO:0009279">
    <property type="term" value="C:cell outer membrane"/>
    <property type="evidence" value="ECO:0007669"/>
    <property type="project" value="UniProtKB-SubCell"/>
</dbReference>
<comment type="subcellular location">
    <subcellularLocation>
        <location evidence="1 11">Cell outer membrane</location>
        <topology evidence="1 11">Multi-pass membrane protein</topology>
    </subcellularLocation>
</comment>
<keyword evidence="13" id="KW-0732">Signal</keyword>
<evidence type="ECO:0000256" key="1">
    <source>
        <dbReference type="ARBA" id="ARBA00004571"/>
    </source>
</evidence>
<keyword evidence="3 11" id="KW-1134">Transmembrane beta strand</keyword>
<keyword evidence="6" id="KW-0408">Iron</keyword>
<dbReference type="Pfam" id="PF00593">
    <property type="entry name" value="TonB_dep_Rec_b-barrel"/>
    <property type="match status" value="1"/>
</dbReference>
<gene>
    <name evidence="16" type="ORF">IFJ75_10190</name>
</gene>
<dbReference type="GO" id="GO:0006826">
    <property type="term" value="P:iron ion transport"/>
    <property type="evidence" value="ECO:0007669"/>
    <property type="project" value="UniProtKB-KW"/>
</dbReference>
<evidence type="ECO:0000256" key="5">
    <source>
        <dbReference type="ARBA" id="ARBA00022692"/>
    </source>
</evidence>
<dbReference type="Proteomes" id="UP000663918">
    <property type="component" value="Chromosome"/>
</dbReference>
<accession>A0A975BYK1</accession>
<evidence type="ECO:0000256" key="9">
    <source>
        <dbReference type="ARBA" id="ARBA00023136"/>
    </source>
</evidence>
<protein>
    <submittedName>
        <fullName evidence="16">TonB-dependent receptor</fullName>
    </submittedName>
</protein>
<dbReference type="PROSITE" id="PS52016">
    <property type="entry name" value="TONB_DEPENDENT_REC_3"/>
    <property type="match status" value="1"/>
</dbReference>
<evidence type="ECO:0000256" key="3">
    <source>
        <dbReference type="ARBA" id="ARBA00022452"/>
    </source>
</evidence>
<feature type="domain" description="TonB-dependent receptor plug" evidence="15">
    <location>
        <begin position="55"/>
        <end position="163"/>
    </location>
</feature>
<evidence type="ECO:0000256" key="2">
    <source>
        <dbReference type="ARBA" id="ARBA00022448"/>
    </source>
</evidence>
<comment type="similarity">
    <text evidence="11 12">Belongs to the TonB-dependent receptor family.</text>
</comment>
<dbReference type="PANTHER" id="PTHR32552:SF81">
    <property type="entry name" value="TONB-DEPENDENT OUTER MEMBRANE RECEPTOR"/>
    <property type="match status" value="1"/>
</dbReference>
<dbReference type="EMBL" id="CP062222">
    <property type="protein sequence ID" value="QTC89690.1"/>
    <property type="molecule type" value="Genomic_DNA"/>
</dbReference>
<keyword evidence="17" id="KW-1185">Reference proteome</keyword>
<feature type="signal peptide" evidence="13">
    <location>
        <begin position="1"/>
        <end position="31"/>
    </location>
</feature>
<evidence type="ECO:0000256" key="12">
    <source>
        <dbReference type="RuleBase" id="RU003357"/>
    </source>
</evidence>
<evidence type="ECO:0000256" key="11">
    <source>
        <dbReference type="PROSITE-ProRule" id="PRU01360"/>
    </source>
</evidence>
<dbReference type="AlphaFoldDB" id="A0A975BYK1"/>
<evidence type="ECO:0000259" key="14">
    <source>
        <dbReference type="Pfam" id="PF00593"/>
    </source>
</evidence>
<keyword evidence="10 11" id="KW-0998">Cell outer membrane</keyword>
<feature type="chain" id="PRO_5037859572" evidence="13">
    <location>
        <begin position="32"/>
        <end position="827"/>
    </location>
</feature>
<evidence type="ECO:0000256" key="4">
    <source>
        <dbReference type="ARBA" id="ARBA00022496"/>
    </source>
</evidence>
<dbReference type="InterPro" id="IPR039426">
    <property type="entry name" value="TonB-dep_rcpt-like"/>
</dbReference>
<keyword evidence="8 12" id="KW-0798">TonB box</keyword>
<name>A0A975BYK1_9CAUL</name>
<dbReference type="InterPro" id="IPR036942">
    <property type="entry name" value="Beta-barrel_TonB_sf"/>
</dbReference>
<evidence type="ECO:0000256" key="8">
    <source>
        <dbReference type="ARBA" id="ARBA00023077"/>
    </source>
</evidence>
<keyword evidence="2 11" id="KW-0813">Transport</keyword>
<organism evidence="16 17">
    <name type="scientific">Brevundimonas goettingensis</name>
    <dbReference type="NCBI Taxonomy" id="2774190"/>
    <lineage>
        <taxon>Bacteria</taxon>
        <taxon>Pseudomonadati</taxon>
        <taxon>Pseudomonadota</taxon>
        <taxon>Alphaproteobacteria</taxon>
        <taxon>Caulobacterales</taxon>
        <taxon>Caulobacteraceae</taxon>
        <taxon>Brevundimonas</taxon>
    </lineage>
</organism>
<sequence>MKLQYRMNGRASALALIASVGVLGLAGAANAQQAEPEVNRVEDVIVTAAKREQNLQDVPIVVTALSQEALEGAGVHDIKDLQILTPGLIVTSTSNEAITTARVRGVGTVGDNPGLESSVLVTIDGVYRPRNGVGFGDLGNLQRIEVLKGPQGTLFGKNASAGVINIITESPSFTFGAEAELTGGNYGQLGGSAYVTGPIIADTLAGSLYFADRQRDGFLDVVTTPGPRTNDQDVDQGFYTVRGQLLWQPSDKLSGRFIADYTSRDENCCSATQLYVGSSAASRAVLINQVRPGSVDTTAHPFDRIASANRDTTQKIEDQGVSAEFNYDLTPDITLTSITAGRSWRTENGQDSDFTGADLVYRPTDGTNFTEIKQFSQEFRAAGTDGPVDWLVGAFYAKEDLTAGSQLLYGTDYYAYIAGKLLGGVPALLGLTPAAIFQPGNGSRDSYDQTTESWALFTDNTVHMTDKLSLNLGVRWTLDEKDLTSVYTTTGSSCDQAEAAYLTLVGLAGATAAGSIVGTLCLNNENNDFDALGANKQTRSEDAVTGTLKLKYDLTDNAMVYGSYSRGFKAGGFNLDREQAVVITATGPNFTADPNTAFRGEYVDSFELGTKLRLFDGSLLFNAAAFHQTFEDFQLNTFVGTAFIVETLPEVISKGVDADFNWATPVNGLTFQGGVTYAETTISEFTAADLLVASRFNSLRRLPGAQLSFAPKVSISLAGNYETPIGAGLMFKTNVTAKYLSEYNTGSDLHPSKLQDAYTLVNARIGIGSESGRWILEAWAQNLTDQDYLQVGFNGPFQVDENNDSISVYDAFLGAPRTYGLTLRLTY</sequence>
<proteinExistence type="inferred from homology"/>
<keyword evidence="9 11" id="KW-0472">Membrane</keyword>
<dbReference type="Pfam" id="PF07715">
    <property type="entry name" value="Plug"/>
    <property type="match status" value="1"/>
</dbReference>
<reference evidence="16" key="1">
    <citation type="submission" date="2020-09" db="EMBL/GenBank/DDBJ databases">
        <title>Brevundimonas sp. LVF2 isolated from a puddle in Goettingen, Germany.</title>
        <authorList>
            <person name="Friedrich I."/>
            <person name="Klassen A."/>
            <person name="Hannes N."/>
            <person name="Schneider D."/>
            <person name="Hertel R."/>
            <person name="Daniel R."/>
        </authorList>
    </citation>
    <scope>NUCLEOTIDE SEQUENCE</scope>
    <source>
        <strain evidence="16">LVF2</strain>
    </source>
</reference>
<dbReference type="SUPFAM" id="SSF56935">
    <property type="entry name" value="Porins"/>
    <property type="match status" value="1"/>
</dbReference>
<evidence type="ECO:0000256" key="13">
    <source>
        <dbReference type="SAM" id="SignalP"/>
    </source>
</evidence>
<evidence type="ECO:0000313" key="17">
    <source>
        <dbReference type="Proteomes" id="UP000663918"/>
    </source>
</evidence>
<evidence type="ECO:0000256" key="7">
    <source>
        <dbReference type="ARBA" id="ARBA00023065"/>
    </source>
</evidence>
<keyword evidence="16" id="KW-0675">Receptor</keyword>
<evidence type="ECO:0000313" key="16">
    <source>
        <dbReference type="EMBL" id="QTC89690.1"/>
    </source>
</evidence>
<dbReference type="RefSeq" id="WP_207867868.1">
    <property type="nucleotide sequence ID" value="NZ_CP062222.1"/>
</dbReference>
<dbReference type="InterPro" id="IPR000531">
    <property type="entry name" value="Beta-barrel_TonB"/>
</dbReference>
<keyword evidence="5 11" id="KW-0812">Transmembrane</keyword>
<keyword evidence="7" id="KW-0406">Ion transport</keyword>
<dbReference type="PANTHER" id="PTHR32552">
    <property type="entry name" value="FERRICHROME IRON RECEPTOR-RELATED"/>
    <property type="match status" value="1"/>
</dbReference>
<dbReference type="Gene3D" id="2.40.170.20">
    <property type="entry name" value="TonB-dependent receptor, beta-barrel domain"/>
    <property type="match status" value="1"/>
</dbReference>